<protein>
    <recommendedName>
        <fullName evidence="1">Apple domain-containing protein</fullName>
    </recommendedName>
</protein>
<sequence>MFVYPSTWVCDLQPESRYLPLRSRIGCALVFGRGLSLCTVCVRFISDSTVSYKEYKYGLENLPTTRWIQYATNATIPDSSCPNVGTGNSASLVACQASCDAQPACNGMNFNPTGPSCYLRQCPNYSPATNTYSGYNVWLKIPPASTQWRLYASNATIPDSSCPNVGIGNSTNLVACQASCDAQSACNGMNFNPTGPSCYLRQCSSYSPATYTSSGYSVWIKIS</sequence>
<accession>A0A815YN06</accession>
<dbReference type="Pfam" id="PF14295">
    <property type="entry name" value="PAN_4"/>
    <property type="match status" value="2"/>
</dbReference>
<comment type="caution">
    <text evidence="2">The sequence shown here is derived from an EMBL/GenBank/DDBJ whole genome shotgun (WGS) entry which is preliminary data.</text>
</comment>
<gene>
    <name evidence="2" type="ORF">XAT740_LOCUS44547</name>
</gene>
<evidence type="ECO:0000259" key="1">
    <source>
        <dbReference type="Pfam" id="PF14295"/>
    </source>
</evidence>
<dbReference type="Proteomes" id="UP000663828">
    <property type="component" value="Unassembled WGS sequence"/>
</dbReference>
<reference evidence="2" key="1">
    <citation type="submission" date="2021-02" db="EMBL/GenBank/DDBJ databases">
        <authorList>
            <person name="Nowell W R."/>
        </authorList>
    </citation>
    <scope>NUCLEOTIDE SEQUENCE</scope>
</reference>
<evidence type="ECO:0000313" key="3">
    <source>
        <dbReference type="Proteomes" id="UP000663828"/>
    </source>
</evidence>
<organism evidence="2 3">
    <name type="scientific">Adineta ricciae</name>
    <name type="common">Rotifer</name>
    <dbReference type="NCBI Taxonomy" id="249248"/>
    <lineage>
        <taxon>Eukaryota</taxon>
        <taxon>Metazoa</taxon>
        <taxon>Spiralia</taxon>
        <taxon>Gnathifera</taxon>
        <taxon>Rotifera</taxon>
        <taxon>Eurotatoria</taxon>
        <taxon>Bdelloidea</taxon>
        <taxon>Adinetida</taxon>
        <taxon>Adinetidae</taxon>
        <taxon>Adineta</taxon>
    </lineage>
</organism>
<dbReference type="InterPro" id="IPR003609">
    <property type="entry name" value="Pan_app"/>
</dbReference>
<feature type="domain" description="Apple" evidence="1">
    <location>
        <begin position="88"/>
        <end position="119"/>
    </location>
</feature>
<name>A0A815YN06_ADIRI</name>
<proteinExistence type="predicted"/>
<evidence type="ECO:0000313" key="2">
    <source>
        <dbReference type="EMBL" id="CAF1571759.1"/>
    </source>
</evidence>
<dbReference type="EMBL" id="CAJNOR010005664">
    <property type="protein sequence ID" value="CAF1571759.1"/>
    <property type="molecule type" value="Genomic_DNA"/>
</dbReference>
<keyword evidence="3" id="KW-1185">Reference proteome</keyword>
<dbReference type="AlphaFoldDB" id="A0A815YN06"/>
<feature type="domain" description="Apple" evidence="1">
    <location>
        <begin position="169"/>
        <end position="200"/>
    </location>
</feature>
<dbReference type="Gene3D" id="3.50.4.10">
    <property type="entry name" value="Hepatocyte Growth Factor"/>
    <property type="match status" value="2"/>
</dbReference>